<organism evidence="3 4">
    <name type="scientific">Candidatus Daviesbacteria bacterium RIFCSPHIGHO2_01_FULL_41_23</name>
    <dbReference type="NCBI Taxonomy" id="1797764"/>
    <lineage>
        <taxon>Bacteria</taxon>
        <taxon>Candidatus Daviesiibacteriota</taxon>
    </lineage>
</organism>
<reference evidence="3 4" key="1">
    <citation type="journal article" date="2016" name="Nat. Commun.">
        <title>Thousands of microbial genomes shed light on interconnected biogeochemical processes in an aquifer system.</title>
        <authorList>
            <person name="Anantharaman K."/>
            <person name="Brown C.T."/>
            <person name="Hug L.A."/>
            <person name="Sharon I."/>
            <person name="Castelle C.J."/>
            <person name="Probst A.J."/>
            <person name="Thomas B.C."/>
            <person name="Singh A."/>
            <person name="Wilkins M.J."/>
            <person name="Karaoz U."/>
            <person name="Brodie E.L."/>
            <person name="Williams K.H."/>
            <person name="Hubbard S.S."/>
            <person name="Banfield J.F."/>
        </authorList>
    </citation>
    <scope>NUCLEOTIDE SEQUENCE [LARGE SCALE GENOMIC DNA]</scope>
</reference>
<dbReference type="CDD" id="cd09873">
    <property type="entry name" value="PIN_Pae0151-like"/>
    <property type="match status" value="1"/>
</dbReference>
<dbReference type="InterPro" id="IPR002716">
    <property type="entry name" value="PIN_dom"/>
</dbReference>
<dbReference type="InterPro" id="IPR044153">
    <property type="entry name" value="PIN_Pae0151-like"/>
</dbReference>
<dbReference type="AlphaFoldDB" id="A0A1F5IR63"/>
<protein>
    <recommendedName>
        <fullName evidence="2">PIN domain-containing protein</fullName>
    </recommendedName>
</protein>
<evidence type="ECO:0000259" key="2">
    <source>
        <dbReference type="Pfam" id="PF01850"/>
    </source>
</evidence>
<evidence type="ECO:0000313" key="4">
    <source>
        <dbReference type="Proteomes" id="UP000176336"/>
    </source>
</evidence>
<dbReference type="InterPro" id="IPR051619">
    <property type="entry name" value="TypeII_TA_RNase_PINc/VapC"/>
</dbReference>
<proteinExistence type="predicted"/>
<sequence>MAQKIVVDSSVIVKWLNTTDENNLEEADKLLSDALKNRIEIFAPELAKYEVGNVLLHGKKLSPKETEIPFHVLFVSPTQFIPQSEELAKETFKIACDLGITYYDASFLSVAQQLGASLVTDNIKHQGKTKKIKVVCLKDY</sequence>
<dbReference type="PANTHER" id="PTHR35901:SF1">
    <property type="entry name" value="EXONUCLEASE VAPC9"/>
    <property type="match status" value="1"/>
</dbReference>
<evidence type="ECO:0000256" key="1">
    <source>
        <dbReference type="ARBA" id="ARBA00022842"/>
    </source>
</evidence>
<keyword evidence="1" id="KW-0460">Magnesium</keyword>
<dbReference type="EMBL" id="MFCR01000008">
    <property type="protein sequence ID" value="OGE18839.1"/>
    <property type="molecule type" value="Genomic_DNA"/>
</dbReference>
<evidence type="ECO:0000313" key="3">
    <source>
        <dbReference type="EMBL" id="OGE18839.1"/>
    </source>
</evidence>
<accession>A0A1F5IR63</accession>
<comment type="caution">
    <text evidence="3">The sequence shown here is derived from an EMBL/GenBank/DDBJ whole genome shotgun (WGS) entry which is preliminary data.</text>
</comment>
<dbReference type="InterPro" id="IPR029060">
    <property type="entry name" value="PIN-like_dom_sf"/>
</dbReference>
<dbReference type="PANTHER" id="PTHR35901">
    <property type="entry name" value="RIBONUCLEASE VAPC3"/>
    <property type="match status" value="1"/>
</dbReference>
<dbReference type="SUPFAM" id="SSF88723">
    <property type="entry name" value="PIN domain-like"/>
    <property type="match status" value="1"/>
</dbReference>
<feature type="domain" description="PIN" evidence="2">
    <location>
        <begin position="5"/>
        <end position="123"/>
    </location>
</feature>
<gene>
    <name evidence="3" type="ORF">A2871_02505</name>
</gene>
<name>A0A1F5IR63_9BACT</name>
<dbReference type="Pfam" id="PF01850">
    <property type="entry name" value="PIN"/>
    <property type="match status" value="1"/>
</dbReference>
<dbReference type="Proteomes" id="UP000176336">
    <property type="component" value="Unassembled WGS sequence"/>
</dbReference>
<dbReference type="Gene3D" id="3.40.50.1010">
    <property type="entry name" value="5'-nuclease"/>
    <property type="match status" value="1"/>
</dbReference>